<name>A0A0H4X260_9BACT</name>
<dbReference type="STRING" id="1297742.A176_004850"/>
<feature type="signal peptide" evidence="1">
    <location>
        <begin position="1"/>
        <end position="22"/>
    </location>
</feature>
<protein>
    <recommendedName>
        <fullName evidence="4">HEAT repeat domain-containing protein</fullName>
    </recommendedName>
</protein>
<dbReference type="PATRIC" id="fig|1297742.4.peg.4896"/>
<evidence type="ECO:0000256" key="1">
    <source>
        <dbReference type="SAM" id="SignalP"/>
    </source>
</evidence>
<keyword evidence="3" id="KW-1185">Reference proteome</keyword>
<evidence type="ECO:0008006" key="4">
    <source>
        <dbReference type="Google" id="ProtNLM"/>
    </source>
</evidence>
<organism evidence="2 3">
    <name type="scientific">Pseudomyxococcus hansupus</name>
    <dbReference type="NCBI Taxonomy" id="1297742"/>
    <lineage>
        <taxon>Bacteria</taxon>
        <taxon>Pseudomonadati</taxon>
        <taxon>Myxococcota</taxon>
        <taxon>Myxococcia</taxon>
        <taxon>Myxococcales</taxon>
        <taxon>Cystobacterineae</taxon>
        <taxon>Myxococcaceae</taxon>
        <taxon>Pseudomyxococcus</taxon>
    </lineage>
</organism>
<dbReference type="InterPro" id="IPR016024">
    <property type="entry name" value="ARM-type_fold"/>
</dbReference>
<sequence>MKRLTASLSLLIACATPAPSVAPESGPALAARSTPAPPSTVFTLLSVEVFGSRKVPKEQLLEAIGLPAAGSQLDKARMDFGGVLQESKKRVTERWPFALCAYSVAEYPGNLMRVTVNLVDQGDEWRMTFLPPPQGSPPDPSGLVDAWVSYLKKLQELRQAGAFPTFGVGTCQAIVCHGGFEHPELAHREQAFVVGVPSHFDALVRVLREDRDDIRRMSAAMLLSYHGAREELAEAISLSVKDSSAGVRNEILRLLGAVQKDQKQVISPLEPILDALWFPLSTDRNKAGWALVQIVESEGTVRRKQILDTSGEMLMQMAGMEQPIDHEPARKVLTILAGRDLGADEAAWRRWMTETSAQ</sequence>
<dbReference type="OrthoDB" id="5524490at2"/>
<reference evidence="2 3" key="1">
    <citation type="journal article" date="2016" name="PLoS ONE">
        <title>Complete Genome Sequence and Comparative Genomics of a Novel Myxobacterium Myxococcus hansupus.</title>
        <authorList>
            <person name="Sharma G."/>
            <person name="Narwani T."/>
            <person name="Subramanian S."/>
        </authorList>
    </citation>
    <scope>NUCLEOTIDE SEQUENCE [LARGE SCALE GENOMIC DNA]</scope>
    <source>
        <strain evidence="3">mixupus</strain>
    </source>
</reference>
<dbReference type="Gene3D" id="1.25.10.10">
    <property type="entry name" value="Leucine-rich Repeat Variant"/>
    <property type="match status" value="1"/>
</dbReference>
<keyword evidence="1" id="KW-0732">Signal</keyword>
<proteinExistence type="predicted"/>
<dbReference type="Proteomes" id="UP000009026">
    <property type="component" value="Chromosome"/>
</dbReference>
<dbReference type="KEGG" id="mym:A176_004850"/>
<dbReference type="eggNOG" id="ENOG50342YI">
    <property type="taxonomic scope" value="Bacteria"/>
</dbReference>
<dbReference type="InterPro" id="IPR011989">
    <property type="entry name" value="ARM-like"/>
</dbReference>
<accession>A0A0H4X260</accession>
<dbReference type="EMBL" id="CP012109">
    <property type="protein sequence ID" value="AKQ67938.1"/>
    <property type="molecule type" value="Genomic_DNA"/>
</dbReference>
<dbReference type="SUPFAM" id="SSF48371">
    <property type="entry name" value="ARM repeat"/>
    <property type="match status" value="1"/>
</dbReference>
<gene>
    <name evidence="2" type="ORF">A176_004850</name>
</gene>
<dbReference type="AlphaFoldDB" id="A0A0H4X260"/>
<dbReference type="RefSeq" id="WP_002636358.1">
    <property type="nucleotide sequence ID" value="NZ_CP012109.1"/>
</dbReference>
<evidence type="ECO:0000313" key="2">
    <source>
        <dbReference type="EMBL" id="AKQ67938.1"/>
    </source>
</evidence>
<feature type="chain" id="PRO_5005213212" description="HEAT repeat domain-containing protein" evidence="1">
    <location>
        <begin position="23"/>
        <end position="358"/>
    </location>
</feature>
<evidence type="ECO:0000313" key="3">
    <source>
        <dbReference type="Proteomes" id="UP000009026"/>
    </source>
</evidence>